<evidence type="ECO:0008006" key="4">
    <source>
        <dbReference type="Google" id="ProtNLM"/>
    </source>
</evidence>
<reference evidence="2 3" key="1">
    <citation type="submission" date="2018-10" db="EMBL/GenBank/DDBJ databases">
        <title>Genomic Encyclopedia of Archaeal and Bacterial Type Strains, Phase II (KMG-II): from individual species to whole genera.</title>
        <authorList>
            <person name="Goeker M."/>
        </authorList>
    </citation>
    <scope>NUCLEOTIDE SEQUENCE [LARGE SCALE GENOMIC DNA]</scope>
    <source>
        <strain evidence="2 3">DSM 18602</strain>
    </source>
</reference>
<feature type="chain" id="PRO_5019733194" description="DUF4397 domain-containing protein" evidence="1">
    <location>
        <begin position="24"/>
        <end position="249"/>
    </location>
</feature>
<evidence type="ECO:0000313" key="3">
    <source>
        <dbReference type="Proteomes" id="UP000268007"/>
    </source>
</evidence>
<keyword evidence="1" id="KW-0732">Signal</keyword>
<dbReference type="PROSITE" id="PS51257">
    <property type="entry name" value="PROKAR_LIPOPROTEIN"/>
    <property type="match status" value="1"/>
</dbReference>
<dbReference type="RefSeq" id="WP_121197760.1">
    <property type="nucleotide sequence ID" value="NZ_RBKU01000001.1"/>
</dbReference>
<accession>A0A495J1E6</accession>
<dbReference type="Proteomes" id="UP000268007">
    <property type="component" value="Unassembled WGS sequence"/>
</dbReference>
<dbReference type="OrthoDB" id="666405at2"/>
<proteinExistence type="predicted"/>
<evidence type="ECO:0000256" key="1">
    <source>
        <dbReference type="SAM" id="SignalP"/>
    </source>
</evidence>
<name>A0A495J1E6_9SPHI</name>
<dbReference type="EMBL" id="RBKU01000001">
    <property type="protein sequence ID" value="RKR82134.1"/>
    <property type="molecule type" value="Genomic_DNA"/>
</dbReference>
<organism evidence="2 3">
    <name type="scientific">Mucilaginibacter gracilis</name>
    <dbReference type="NCBI Taxonomy" id="423350"/>
    <lineage>
        <taxon>Bacteria</taxon>
        <taxon>Pseudomonadati</taxon>
        <taxon>Bacteroidota</taxon>
        <taxon>Sphingobacteriia</taxon>
        <taxon>Sphingobacteriales</taxon>
        <taxon>Sphingobacteriaceae</taxon>
        <taxon>Mucilaginibacter</taxon>
    </lineage>
</organism>
<gene>
    <name evidence="2" type="ORF">BDD43_2302</name>
</gene>
<sequence length="249" mass="27257">MKKNFITRYRLLILSLAITALFAACQKGKLSESTYYGKLSFLMGQLPGSSPVDVYLNGKKLGQVVPNTQRGGAVFVLNVGKNDLKLYKTGTDSLIADSSILIPENQTVELNILNSTVFGGGFINKRTVASDSTAFQIYSELDNTLHPGNPVSLKFGPIDFNTGEPDYKYAINDLQKNKLNPQVFTLPFTDPDGNPYFYLGKLVDAKTGEDIIPPSGYPFIILVTDHGGAFFIFKLSLPYGSYQADATEL</sequence>
<comment type="caution">
    <text evidence="2">The sequence shown here is derived from an EMBL/GenBank/DDBJ whole genome shotgun (WGS) entry which is preliminary data.</text>
</comment>
<feature type="signal peptide" evidence="1">
    <location>
        <begin position="1"/>
        <end position="23"/>
    </location>
</feature>
<evidence type="ECO:0000313" key="2">
    <source>
        <dbReference type="EMBL" id="RKR82134.1"/>
    </source>
</evidence>
<keyword evidence="3" id="KW-1185">Reference proteome</keyword>
<protein>
    <recommendedName>
        <fullName evidence="4">DUF4397 domain-containing protein</fullName>
    </recommendedName>
</protein>
<dbReference type="AlphaFoldDB" id="A0A495J1E6"/>